<evidence type="ECO:0000259" key="7">
    <source>
        <dbReference type="PROSITE" id="PS50280"/>
    </source>
</evidence>
<evidence type="ECO:0000256" key="3">
    <source>
        <dbReference type="ARBA" id="ARBA00022603"/>
    </source>
</evidence>
<dbReference type="Proteomes" id="UP000524450">
    <property type="component" value="Unassembled WGS sequence"/>
</dbReference>
<dbReference type="PANTHER" id="PTHR22884">
    <property type="entry name" value="SET DOMAIN PROTEINS"/>
    <property type="match status" value="1"/>
</dbReference>
<evidence type="ECO:0000313" key="9">
    <source>
        <dbReference type="EMBL" id="MBB4222560.1"/>
    </source>
</evidence>
<evidence type="ECO:0000256" key="5">
    <source>
        <dbReference type="ARBA" id="ARBA00022691"/>
    </source>
</evidence>
<evidence type="ECO:0000259" key="8">
    <source>
        <dbReference type="PROSITE" id="PS50868"/>
    </source>
</evidence>
<dbReference type="InterPro" id="IPR003616">
    <property type="entry name" value="Post-SET_dom"/>
</dbReference>
<comment type="caution">
    <text evidence="9">The sequence shown here is derived from an EMBL/GenBank/DDBJ whole genome shotgun (WGS) entry which is preliminary data.</text>
</comment>
<dbReference type="RefSeq" id="WP_375792091.1">
    <property type="nucleotide sequence ID" value="NZ_JACIFZ010000003.1"/>
</dbReference>
<comment type="subcellular location">
    <subcellularLocation>
        <location evidence="1">Chromosome</location>
    </subcellularLocation>
</comment>
<protein>
    <recommendedName>
        <fullName evidence="11">SET domain-containing protein-lysine N-methyltransferase</fullName>
    </recommendedName>
</protein>
<evidence type="ECO:0000256" key="2">
    <source>
        <dbReference type="ARBA" id="ARBA00022454"/>
    </source>
</evidence>
<dbReference type="GO" id="GO:0032259">
    <property type="term" value="P:methylation"/>
    <property type="evidence" value="ECO:0007669"/>
    <property type="project" value="UniProtKB-KW"/>
</dbReference>
<reference evidence="9 10" key="1">
    <citation type="submission" date="2020-08" db="EMBL/GenBank/DDBJ databases">
        <title>Genomic Encyclopedia of Type Strains, Phase IV (KMG-V): Genome sequencing to study the core and pangenomes of soil and plant-associated prokaryotes.</title>
        <authorList>
            <person name="Whitman W."/>
        </authorList>
    </citation>
    <scope>NUCLEOTIDE SEQUENCE [LARGE SCALE GENOMIC DNA]</scope>
    <source>
        <strain evidence="9 10">34/80</strain>
    </source>
</reference>
<dbReference type="InterPro" id="IPR050777">
    <property type="entry name" value="SET2_Histone-Lys_MeTrsfase"/>
</dbReference>
<feature type="compositionally biased region" description="Basic and acidic residues" evidence="6">
    <location>
        <begin position="196"/>
        <end position="232"/>
    </location>
</feature>
<sequence length="232" mass="26085">MPSKSPLPAGRDTQATALPEADAQPGKDRSGGRRIQMRRSDVHGNGVFAVQDLAEGETLIEYKGEVISWKEALRRHPHDPTQPNHTFYFHIDDGRVIDGNVKGNDARWINHSCEPNCEADEVDGRVYIKALRNIAAGEELNYDYGLIIDEPYTPKLLSEFPCWCGSEQCRGTLLTPKDEDEEKKKKKKAKKKAEKKKAEKKEAKKKEAKKAEKKAEAKAEKKSAKKDKSAKD</sequence>
<keyword evidence="5" id="KW-0949">S-adenosyl-L-methionine</keyword>
<dbReference type="Pfam" id="PF00856">
    <property type="entry name" value="SET"/>
    <property type="match status" value="1"/>
</dbReference>
<accession>A0A840FT58</accession>
<dbReference type="AlphaFoldDB" id="A0A840FT58"/>
<dbReference type="Gene3D" id="2.170.270.10">
    <property type="entry name" value="SET domain"/>
    <property type="match status" value="1"/>
</dbReference>
<feature type="region of interest" description="Disordered" evidence="6">
    <location>
        <begin position="176"/>
        <end position="232"/>
    </location>
</feature>
<evidence type="ECO:0000256" key="4">
    <source>
        <dbReference type="ARBA" id="ARBA00022679"/>
    </source>
</evidence>
<keyword evidence="3" id="KW-0489">Methyltransferase</keyword>
<evidence type="ECO:0000313" key="10">
    <source>
        <dbReference type="Proteomes" id="UP000524450"/>
    </source>
</evidence>
<feature type="region of interest" description="Disordered" evidence="6">
    <location>
        <begin position="1"/>
        <end position="40"/>
    </location>
</feature>
<proteinExistence type="predicted"/>
<dbReference type="GO" id="GO:0005694">
    <property type="term" value="C:chromosome"/>
    <property type="evidence" value="ECO:0007669"/>
    <property type="project" value="UniProtKB-SubCell"/>
</dbReference>
<evidence type="ECO:0000256" key="6">
    <source>
        <dbReference type="SAM" id="MobiDB-lite"/>
    </source>
</evidence>
<dbReference type="PROSITE" id="PS50868">
    <property type="entry name" value="POST_SET"/>
    <property type="match status" value="1"/>
</dbReference>
<feature type="compositionally biased region" description="Basic residues" evidence="6">
    <location>
        <begin position="184"/>
        <end position="195"/>
    </location>
</feature>
<dbReference type="SUPFAM" id="SSF82199">
    <property type="entry name" value="SET domain"/>
    <property type="match status" value="1"/>
</dbReference>
<dbReference type="InterPro" id="IPR001214">
    <property type="entry name" value="SET_dom"/>
</dbReference>
<gene>
    <name evidence="9" type="ORF">GGD71_003340</name>
</gene>
<keyword evidence="2" id="KW-0158">Chromosome</keyword>
<evidence type="ECO:0000256" key="1">
    <source>
        <dbReference type="ARBA" id="ARBA00004286"/>
    </source>
</evidence>
<organism evidence="9 10">
    <name type="scientific">Variovorax guangxiensis</name>
    <dbReference type="NCBI Taxonomy" id="1775474"/>
    <lineage>
        <taxon>Bacteria</taxon>
        <taxon>Pseudomonadati</taxon>
        <taxon>Pseudomonadota</taxon>
        <taxon>Betaproteobacteria</taxon>
        <taxon>Burkholderiales</taxon>
        <taxon>Comamonadaceae</taxon>
        <taxon>Variovorax</taxon>
    </lineage>
</organism>
<keyword evidence="4" id="KW-0808">Transferase</keyword>
<feature type="domain" description="Post-SET" evidence="8">
    <location>
        <begin position="158"/>
        <end position="174"/>
    </location>
</feature>
<dbReference type="PROSITE" id="PS50280">
    <property type="entry name" value="SET"/>
    <property type="match status" value="1"/>
</dbReference>
<dbReference type="GO" id="GO:0008168">
    <property type="term" value="F:methyltransferase activity"/>
    <property type="evidence" value="ECO:0007669"/>
    <property type="project" value="UniProtKB-KW"/>
</dbReference>
<dbReference type="InterPro" id="IPR046341">
    <property type="entry name" value="SET_dom_sf"/>
</dbReference>
<dbReference type="EMBL" id="JACIFZ010000003">
    <property type="protein sequence ID" value="MBB4222560.1"/>
    <property type="molecule type" value="Genomic_DNA"/>
</dbReference>
<evidence type="ECO:0008006" key="11">
    <source>
        <dbReference type="Google" id="ProtNLM"/>
    </source>
</evidence>
<dbReference type="SMART" id="SM00317">
    <property type="entry name" value="SET"/>
    <property type="match status" value="1"/>
</dbReference>
<name>A0A840FT58_9BURK</name>
<feature type="domain" description="SET" evidence="7">
    <location>
        <begin position="33"/>
        <end position="145"/>
    </location>
</feature>